<dbReference type="EMBL" id="CP091508">
    <property type="protein sequence ID" value="UOO81489.1"/>
    <property type="molecule type" value="Genomic_DNA"/>
</dbReference>
<name>A0ABY4DTZ8_9NEIS</name>
<gene>
    <name evidence="1" type="ORF">LVJ83_11180</name>
</gene>
<evidence type="ECO:0000313" key="2">
    <source>
        <dbReference type="Proteomes" id="UP000829817"/>
    </source>
</evidence>
<dbReference type="RefSeq" id="WP_244784667.1">
    <property type="nucleotide sequence ID" value="NZ_CP091508.1"/>
</dbReference>
<proteinExistence type="predicted"/>
<protein>
    <recommendedName>
        <fullName evidence="3">Secreted protein</fullName>
    </recommendedName>
</protein>
<evidence type="ECO:0000313" key="1">
    <source>
        <dbReference type="EMBL" id="UOO81489.1"/>
    </source>
</evidence>
<dbReference type="Proteomes" id="UP000829817">
    <property type="component" value="Chromosome"/>
</dbReference>
<organism evidence="1 2">
    <name type="scientific">Uruburuella testudinis</name>
    <dbReference type="NCBI Taxonomy" id="1282863"/>
    <lineage>
        <taxon>Bacteria</taxon>
        <taxon>Pseudomonadati</taxon>
        <taxon>Pseudomonadota</taxon>
        <taxon>Betaproteobacteria</taxon>
        <taxon>Neisseriales</taxon>
        <taxon>Neisseriaceae</taxon>
        <taxon>Uruburuella</taxon>
    </lineage>
</organism>
<accession>A0ABY4DTZ8</accession>
<keyword evidence="2" id="KW-1185">Reference proteome</keyword>
<reference evidence="1 2" key="1">
    <citation type="journal article" date="2022" name="Res Sq">
        <title>Evolution of multicellular longitudinally dividing oral cavity symbionts (Neisseriaceae).</title>
        <authorList>
            <person name="Nyongesa S."/>
            <person name="Weber P."/>
            <person name="Bernet E."/>
            <person name="Pullido F."/>
            <person name="Nieckarz M."/>
            <person name="Delaby M."/>
            <person name="Nieves C."/>
            <person name="Viehboeck T."/>
            <person name="Krause N."/>
            <person name="Rivera-Millot A."/>
            <person name="Nakamura A."/>
            <person name="Vischer N."/>
            <person name="VanNieuwenhze M."/>
            <person name="Brun Y."/>
            <person name="Cava F."/>
            <person name="Bulgheresi S."/>
            <person name="Veyrier F."/>
        </authorList>
    </citation>
    <scope>NUCLEOTIDE SEQUENCE [LARGE SCALE GENOMIC DNA]</scope>
    <source>
        <strain evidence="1 2">CCUG 63373m</strain>
    </source>
</reference>
<sequence length="73" mass="8255">MGFVWWVLFGGFCLVGFRRPDHYSSLAACALSLTLSRGRGNSVAVVFAVARFYRCVFLPLRVFAIVCFDRCVR</sequence>
<evidence type="ECO:0008006" key="3">
    <source>
        <dbReference type="Google" id="ProtNLM"/>
    </source>
</evidence>